<reference evidence="2" key="1">
    <citation type="journal article" date="2014" name="Front. Microbiol.">
        <title>High frequency of phylogenetically diverse reductive dehalogenase-homologous genes in deep subseafloor sedimentary metagenomes.</title>
        <authorList>
            <person name="Kawai M."/>
            <person name="Futagami T."/>
            <person name="Toyoda A."/>
            <person name="Takaki Y."/>
            <person name="Nishi S."/>
            <person name="Hori S."/>
            <person name="Arai W."/>
            <person name="Tsubouchi T."/>
            <person name="Morono Y."/>
            <person name="Uchiyama I."/>
            <person name="Ito T."/>
            <person name="Fujiyama A."/>
            <person name="Inagaki F."/>
            <person name="Takami H."/>
        </authorList>
    </citation>
    <scope>NUCLEOTIDE SEQUENCE</scope>
    <source>
        <strain evidence="2">Expedition CK06-06</strain>
    </source>
</reference>
<dbReference type="PANTHER" id="PTHR46889:SF7">
    <property type="entry name" value="TRANSPOSASE FOR INSERTION SEQUENCE ELEMENT IS904"/>
    <property type="match status" value="1"/>
</dbReference>
<dbReference type="InterPro" id="IPR012337">
    <property type="entry name" value="RNaseH-like_sf"/>
</dbReference>
<protein>
    <recommendedName>
        <fullName evidence="1">Integrase catalytic domain-containing protein</fullName>
    </recommendedName>
</protein>
<dbReference type="GO" id="GO:0015074">
    <property type="term" value="P:DNA integration"/>
    <property type="evidence" value="ECO:0007669"/>
    <property type="project" value="InterPro"/>
</dbReference>
<gene>
    <name evidence="2" type="ORF">S01H1_69295</name>
</gene>
<evidence type="ECO:0000313" key="2">
    <source>
        <dbReference type="EMBL" id="GAG38881.1"/>
    </source>
</evidence>
<feature type="non-terminal residue" evidence="2">
    <location>
        <position position="1"/>
    </location>
</feature>
<dbReference type="Gene3D" id="3.30.420.10">
    <property type="entry name" value="Ribonuclease H-like superfamily/Ribonuclease H"/>
    <property type="match status" value="1"/>
</dbReference>
<name>X0YQ81_9ZZZZ</name>
<dbReference type="Pfam" id="PF13683">
    <property type="entry name" value="rve_3"/>
    <property type="match status" value="1"/>
</dbReference>
<feature type="domain" description="Integrase catalytic" evidence="1">
    <location>
        <begin position="1"/>
        <end position="117"/>
    </location>
</feature>
<comment type="caution">
    <text evidence="2">The sequence shown here is derived from an EMBL/GenBank/DDBJ whole genome shotgun (WGS) entry which is preliminary data.</text>
</comment>
<evidence type="ECO:0000259" key="1">
    <source>
        <dbReference type="PROSITE" id="PS50994"/>
    </source>
</evidence>
<proteinExistence type="predicted"/>
<dbReference type="GO" id="GO:0003676">
    <property type="term" value="F:nucleic acid binding"/>
    <property type="evidence" value="ECO:0007669"/>
    <property type="project" value="InterPro"/>
</dbReference>
<sequence length="126" mass="14468">LDQELTLIALRAALETHSPEIHHSDQGVQYAAYAYTALLKLHGIQISMAAVGKAEENGYAERFMRTIKEEEVDLSEYLTFGEAHQQIRRFIEDVYMTKRIHSSLGYLTPVEYEYTWCQSQLLEASP</sequence>
<accession>X0YQ81</accession>
<dbReference type="PROSITE" id="PS50994">
    <property type="entry name" value="INTEGRASE"/>
    <property type="match status" value="1"/>
</dbReference>
<dbReference type="InterPro" id="IPR036397">
    <property type="entry name" value="RNaseH_sf"/>
</dbReference>
<organism evidence="2">
    <name type="scientific">marine sediment metagenome</name>
    <dbReference type="NCBI Taxonomy" id="412755"/>
    <lineage>
        <taxon>unclassified sequences</taxon>
        <taxon>metagenomes</taxon>
        <taxon>ecological metagenomes</taxon>
    </lineage>
</organism>
<dbReference type="PANTHER" id="PTHR46889">
    <property type="entry name" value="TRANSPOSASE INSF FOR INSERTION SEQUENCE IS3B-RELATED"/>
    <property type="match status" value="1"/>
</dbReference>
<dbReference type="InterPro" id="IPR050900">
    <property type="entry name" value="Transposase_IS3/IS150/IS904"/>
</dbReference>
<dbReference type="AlphaFoldDB" id="X0YQ81"/>
<dbReference type="SUPFAM" id="SSF53098">
    <property type="entry name" value="Ribonuclease H-like"/>
    <property type="match status" value="1"/>
</dbReference>
<dbReference type="EMBL" id="BARS01046001">
    <property type="protein sequence ID" value="GAG38881.1"/>
    <property type="molecule type" value="Genomic_DNA"/>
</dbReference>
<dbReference type="InterPro" id="IPR001584">
    <property type="entry name" value="Integrase_cat-core"/>
</dbReference>